<accession>A0A3L8S978</accession>
<evidence type="ECO:0000256" key="1">
    <source>
        <dbReference type="SAM" id="MobiDB-lite"/>
    </source>
</evidence>
<feature type="compositionally biased region" description="Pro residues" evidence="1">
    <location>
        <begin position="1"/>
        <end position="11"/>
    </location>
</feature>
<dbReference type="AlphaFoldDB" id="A0A3L8S978"/>
<sequence>SNAPCRAPPAAPSAGALLPGTGHGERPRGGVRRGGTARGRQGAGSGERSPSGGAARRGQAHAGAEETPEGRSESLV</sequence>
<evidence type="ECO:0000313" key="2">
    <source>
        <dbReference type="EMBL" id="RLV98575.1"/>
    </source>
</evidence>
<feature type="compositionally biased region" description="Low complexity" evidence="1">
    <location>
        <begin position="52"/>
        <end position="62"/>
    </location>
</feature>
<name>A0A3L8S978_CHLGU</name>
<keyword evidence="3" id="KW-1185">Reference proteome</keyword>
<organism evidence="2 3">
    <name type="scientific">Chloebia gouldiae</name>
    <name type="common">Gouldian finch</name>
    <name type="synonym">Erythrura gouldiae</name>
    <dbReference type="NCBI Taxonomy" id="44316"/>
    <lineage>
        <taxon>Eukaryota</taxon>
        <taxon>Metazoa</taxon>
        <taxon>Chordata</taxon>
        <taxon>Craniata</taxon>
        <taxon>Vertebrata</taxon>
        <taxon>Euteleostomi</taxon>
        <taxon>Archelosauria</taxon>
        <taxon>Archosauria</taxon>
        <taxon>Dinosauria</taxon>
        <taxon>Saurischia</taxon>
        <taxon>Theropoda</taxon>
        <taxon>Coelurosauria</taxon>
        <taxon>Aves</taxon>
        <taxon>Neognathae</taxon>
        <taxon>Neoaves</taxon>
        <taxon>Telluraves</taxon>
        <taxon>Australaves</taxon>
        <taxon>Passeriformes</taxon>
        <taxon>Passeroidea</taxon>
        <taxon>Passeridae</taxon>
        <taxon>Chloebia</taxon>
    </lineage>
</organism>
<evidence type="ECO:0000313" key="3">
    <source>
        <dbReference type="Proteomes" id="UP000276834"/>
    </source>
</evidence>
<protein>
    <submittedName>
        <fullName evidence="2">Uncharacterized protein</fullName>
    </submittedName>
</protein>
<reference evidence="2 3" key="1">
    <citation type="journal article" date="2018" name="Proc. R. Soc. B">
        <title>A non-coding region near Follistatin controls head colour polymorphism in the Gouldian finch.</title>
        <authorList>
            <person name="Toomey M.B."/>
            <person name="Marques C.I."/>
            <person name="Andrade P."/>
            <person name="Araujo P.M."/>
            <person name="Sabatino S."/>
            <person name="Gazda M.A."/>
            <person name="Afonso S."/>
            <person name="Lopes R.J."/>
            <person name="Corbo J.C."/>
            <person name="Carneiro M."/>
        </authorList>
    </citation>
    <scope>NUCLEOTIDE SEQUENCE [LARGE SCALE GENOMIC DNA]</scope>
    <source>
        <strain evidence="2">Red01</strain>
        <tissue evidence="2">Muscle</tissue>
    </source>
</reference>
<dbReference type="Proteomes" id="UP000276834">
    <property type="component" value="Unassembled WGS sequence"/>
</dbReference>
<feature type="region of interest" description="Disordered" evidence="1">
    <location>
        <begin position="1"/>
        <end position="76"/>
    </location>
</feature>
<proteinExistence type="predicted"/>
<comment type="caution">
    <text evidence="2">The sequence shown here is derived from an EMBL/GenBank/DDBJ whole genome shotgun (WGS) entry which is preliminary data.</text>
</comment>
<gene>
    <name evidence="2" type="ORF">DV515_00010605</name>
</gene>
<feature type="non-terminal residue" evidence="2">
    <location>
        <position position="1"/>
    </location>
</feature>
<feature type="compositionally biased region" description="Gly residues" evidence="1">
    <location>
        <begin position="32"/>
        <end position="45"/>
    </location>
</feature>
<dbReference type="EMBL" id="QUSF01000039">
    <property type="protein sequence ID" value="RLV98575.1"/>
    <property type="molecule type" value="Genomic_DNA"/>
</dbReference>